<dbReference type="InterPro" id="IPR037515">
    <property type="entry name" value="Rib-P_diPkinase_bac"/>
</dbReference>
<dbReference type="GO" id="GO:0009156">
    <property type="term" value="P:ribonucleoside monophosphate biosynthetic process"/>
    <property type="evidence" value="ECO:0007669"/>
    <property type="project" value="InterPro"/>
</dbReference>
<dbReference type="InterPro" id="IPR000842">
    <property type="entry name" value="PRib_PP_synth_CS"/>
</dbReference>
<comment type="subcellular location">
    <subcellularLocation>
        <location evidence="12">Cytoplasm</location>
    </subcellularLocation>
</comment>
<evidence type="ECO:0000256" key="4">
    <source>
        <dbReference type="ARBA" id="ARBA00022727"/>
    </source>
</evidence>
<dbReference type="RefSeq" id="WP_107494724.1">
    <property type="nucleotide sequence ID" value="NZ_PZKC01000018.1"/>
</dbReference>
<dbReference type="PANTHER" id="PTHR10210:SF41">
    <property type="entry name" value="RIBOSE-PHOSPHATE PYROPHOSPHOKINASE 1, CHLOROPLASTIC"/>
    <property type="match status" value="1"/>
</dbReference>
<evidence type="ECO:0000256" key="12">
    <source>
        <dbReference type="HAMAP-Rule" id="MF_00583"/>
    </source>
</evidence>
<dbReference type="InterPro" id="IPR029057">
    <property type="entry name" value="PRTase-like"/>
</dbReference>
<dbReference type="Gene3D" id="3.40.50.2020">
    <property type="match status" value="2"/>
</dbReference>
<keyword evidence="4 12" id="KW-0545">Nucleotide biosynthesis</keyword>
<dbReference type="InterPro" id="IPR029099">
    <property type="entry name" value="Pribosyltran_N"/>
</dbReference>
<dbReference type="Pfam" id="PF14572">
    <property type="entry name" value="Pribosyl_synth"/>
    <property type="match status" value="1"/>
</dbReference>
<feature type="binding site" evidence="12">
    <location>
        <position position="221"/>
    </location>
    <ligand>
        <name>D-ribose 5-phosphate</name>
        <dbReference type="ChEBI" id="CHEBI:78346"/>
    </ligand>
</feature>
<evidence type="ECO:0000313" key="15">
    <source>
        <dbReference type="Proteomes" id="UP000241193"/>
    </source>
</evidence>
<dbReference type="NCBIfam" id="NF002320">
    <property type="entry name" value="PRK01259.1"/>
    <property type="match status" value="1"/>
</dbReference>
<evidence type="ECO:0000256" key="8">
    <source>
        <dbReference type="ARBA" id="ARBA00022842"/>
    </source>
</evidence>
<keyword evidence="8 12" id="KW-0460">Magnesium</keyword>
<dbReference type="PROSITE" id="PS00114">
    <property type="entry name" value="PRPP_SYNTHASE"/>
    <property type="match status" value="1"/>
</dbReference>
<dbReference type="NCBIfam" id="TIGR01251">
    <property type="entry name" value="ribP_PPkin"/>
    <property type="match status" value="1"/>
</dbReference>
<dbReference type="InterPro" id="IPR000836">
    <property type="entry name" value="PRTase_dom"/>
</dbReference>
<evidence type="ECO:0000256" key="5">
    <source>
        <dbReference type="ARBA" id="ARBA00022741"/>
    </source>
</evidence>
<feature type="binding site" evidence="12">
    <location>
        <begin position="225"/>
        <end position="229"/>
    </location>
    <ligand>
        <name>D-ribose 5-phosphate</name>
        <dbReference type="ChEBI" id="CHEBI:78346"/>
    </ligand>
</feature>
<comment type="pathway">
    <text evidence="1 12">Metabolic intermediate biosynthesis; 5-phospho-alpha-D-ribose 1-diphosphate biosynthesis; 5-phospho-alpha-D-ribose 1-diphosphate from D-ribose 5-phosphate (route I): step 1/1.</text>
</comment>
<protein>
    <recommendedName>
        <fullName evidence="12">Ribose-phosphate pyrophosphokinase</fullName>
        <shortName evidence="12">RPPK</shortName>
        <ecNumber evidence="12">2.7.6.1</ecNumber>
    </recommendedName>
    <alternativeName>
        <fullName evidence="12">5-phospho-D-ribosyl alpha-1-diphosphate synthase</fullName>
    </alternativeName>
    <alternativeName>
        <fullName evidence="12">Phosphoribosyl diphosphate synthase</fullName>
    </alternativeName>
    <alternativeName>
        <fullName evidence="12">Phosphoribosyl pyrophosphate synthase</fullName>
        <shortName evidence="12">P-Rib-PP synthase</shortName>
        <shortName evidence="12">PRPP synthase</shortName>
        <shortName evidence="12">PRPPase</shortName>
    </alternativeName>
</protein>
<feature type="binding site" evidence="12">
    <location>
        <position position="172"/>
    </location>
    <ligand>
        <name>Mg(2+)</name>
        <dbReference type="ChEBI" id="CHEBI:18420"/>
    </ligand>
</feature>
<accession>A0A2T4IBG7</accession>
<dbReference type="GO" id="GO:0006015">
    <property type="term" value="P:5-phosphoribose 1-diphosphate biosynthetic process"/>
    <property type="evidence" value="ECO:0007669"/>
    <property type="project" value="UniProtKB-UniRule"/>
</dbReference>
<dbReference type="GO" id="GO:0002189">
    <property type="term" value="C:ribose phosphate diphosphokinase complex"/>
    <property type="evidence" value="ECO:0007669"/>
    <property type="project" value="TreeGrafter"/>
</dbReference>
<evidence type="ECO:0000256" key="11">
    <source>
        <dbReference type="ARBA" id="ARBA00061444"/>
    </source>
</evidence>
<comment type="subunit">
    <text evidence="12">Homohexamer.</text>
</comment>
<dbReference type="Pfam" id="PF13793">
    <property type="entry name" value="Pribosyltran_N"/>
    <property type="match status" value="1"/>
</dbReference>
<keyword evidence="5 12" id="KW-0547">Nucleotide-binding</keyword>
<dbReference type="SMART" id="SM01400">
    <property type="entry name" value="Pribosyltran_N"/>
    <property type="match status" value="1"/>
</dbReference>
<comment type="similarity">
    <text evidence="11 12">Belongs to the ribose-phosphate pyrophosphokinase family. Class I subfamily.</text>
</comment>
<feature type="active site" evidence="12">
    <location>
        <position position="195"/>
    </location>
</feature>
<dbReference type="GO" id="GO:0016301">
    <property type="term" value="F:kinase activity"/>
    <property type="evidence" value="ECO:0007669"/>
    <property type="project" value="UniProtKB-KW"/>
</dbReference>
<keyword evidence="15" id="KW-1185">Reference proteome</keyword>
<dbReference type="UniPathway" id="UPA00087">
    <property type="reaction ID" value="UER00172"/>
</dbReference>
<feature type="binding site" evidence="12">
    <location>
        <begin position="98"/>
        <end position="99"/>
    </location>
    <ligand>
        <name>ATP</name>
        <dbReference type="ChEBI" id="CHEBI:30616"/>
    </ligand>
</feature>
<keyword evidence="2 12" id="KW-0808">Transferase</keyword>
<dbReference type="GO" id="GO:0004749">
    <property type="term" value="F:ribose phosphate diphosphokinase activity"/>
    <property type="evidence" value="ECO:0007669"/>
    <property type="project" value="UniProtKB-UniRule"/>
</dbReference>
<feature type="binding site" evidence="12">
    <location>
        <position position="197"/>
    </location>
    <ligand>
        <name>D-ribose 5-phosphate</name>
        <dbReference type="ChEBI" id="CHEBI:78346"/>
    </ligand>
</feature>
<dbReference type="FunFam" id="3.40.50.2020:FF:000001">
    <property type="entry name" value="Ribose-phosphate pyrophosphokinase"/>
    <property type="match status" value="1"/>
</dbReference>
<keyword evidence="7 12" id="KW-0067">ATP-binding</keyword>
<feature type="binding site" evidence="12">
    <location>
        <position position="133"/>
    </location>
    <ligand>
        <name>Mg(2+)</name>
        <dbReference type="ChEBI" id="CHEBI:18420"/>
    </ligand>
</feature>
<dbReference type="CDD" id="cd06223">
    <property type="entry name" value="PRTases_typeI"/>
    <property type="match status" value="1"/>
</dbReference>
<dbReference type="SUPFAM" id="SSF53271">
    <property type="entry name" value="PRTase-like"/>
    <property type="match status" value="1"/>
</dbReference>
<evidence type="ECO:0000256" key="3">
    <source>
        <dbReference type="ARBA" id="ARBA00022723"/>
    </source>
</evidence>
<keyword evidence="3 12" id="KW-0479">Metal-binding</keyword>
<dbReference type="PANTHER" id="PTHR10210">
    <property type="entry name" value="RIBOSE-PHOSPHATE DIPHOSPHOKINASE FAMILY MEMBER"/>
    <property type="match status" value="1"/>
</dbReference>
<proteinExistence type="inferred from homology"/>
<gene>
    <name evidence="12" type="primary">prs</name>
    <name evidence="14" type="ORF">C8261_15940</name>
</gene>
<dbReference type="HAMAP" id="MF_00583_B">
    <property type="entry name" value="RibP_PPkinase_B"/>
    <property type="match status" value="1"/>
</dbReference>
<evidence type="ECO:0000256" key="2">
    <source>
        <dbReference type="ARBA" id="ARBA00022679"/>
    </source>
</evidence>
<comment type="cofactor">
    <cofactor evidence="12">
        <name>Mg(2+)</name>
        <dbReference type="ChEBI" id="CHEBI:18420"/>
    </cofactor>
    <text evidence="12">Binds 2 Mg(2+) ions per subunit.</text>
</comment>
<keyword evidence="12" id="KW-0963">Cytoplasm</keyword>
<evidence type="ECO:0000256" key="1">
    <source>
        <dbReference type="ARBA" id="ARBA00004996"/>
    </source>
</evidence>
<dbReference type="GO" id="GO:0005524">
    <property type="term" value="F:ATP binding"/>
    <property type="evidence" value="ECO:0007669"/>
    <property type="project" value="UniProtKB-KW"/>
</dbReference>
<evidence type="ECO:0000256" key="9">
    <source>
        <dbReference type="ARBA" id="ARBA00049535"/>
    </source>
</evidence>
<dbReference type="AlphaFoldDB" id="A0A2T4IBG7"/>
<feature type="domain" description="Ribose-phosphate pyrophosphokinase N-terminal" evidence="13">
    <location>
        <begin position="6"/>
        <end position="123"/>
    </location>
</feature>
<dbReference type="OrthoDB" id="9777067at2"/>
<dbReference type="GO" id="GO:0005737">
    <property type="term" value="C:cytoplasm"/>
    <property type="evidence" value="ECO:0007669"/>
    <property type="project" value="UniProtKB-SubCell"/>
</dbReference>
<evidence type="ECO:0000313" key="14">
    <source>
        <dbReference type="EMBL" id="PTD95120.1"/>
    </source>
</evidence>
<name>A0A2T4IBG7_9RHOO</name>
<reference evidence="14 15" key="2">
    <citation type="submission" date="2018-04" db="EMBL/GenBank/DDBJ databases">
        <title>Thauera lacus sp. nov., isolated from an saline lake in Inner Mongolia, China.</title>
        <authorList>
            <person name="Liang Q.-Y."/>
        </authorList>
    </citation>
    <scope>NUCLEOTIDE SEQUENCE [LARGE SCALE GENOMIC DNA]</scope>
    <source>
        <strain evidence="14 15">D20</strain>
    </source>
</reference>
<evidence type="ECO:0000259" key="13">
    <source>
        <dbReference type="Pfam" id="PF13793"/>
    </source>
</evidence>
<comment type="catalytic activity">
    <reaction evidence="9 12">
        <text>D-ribose 5-phosphate + ATP = 5-phospho-alpha-D-ribose 1-diphosphate + AMP + H(+)</text>
        <dbReference type="Rhea" id="RHEA:15609"/>
        <dbReference type="ChEBI" id="CHEBI:15378"/>
        <dbReference type="ChEBI" id="CHEBI:30616"/>
        <dbReference type="ChEBI" id="CHEBI:58017"/>
        <dbReference type="ChEBI" id="CHEBI:78346"/>
        <dbReference type="ChEBI" id="CHEBI:456215"/>
        <dbReference type="EC" id="2.7.6.1"/>
    </reaction>
</comment>
<dbReference type="EMBL" id="PZKC01000018">
    <property type="protein sequence ID" value="PTD95120.1"/>
    <property type="molecule type" value="Genomic_DNA"/>
</dbReference>
<dbReference type="Proteomes" id="UP000241193">
    <property type="component" value="Unassembled WGS sequence"/>
</dbReference>
<evidence type="ECO:0000256" key="10">
    <source>
        <dbReference type="ARBA" id="ARBA00054914"/>
    </source>
</evidence>
<organism evidence="14 15">
    <name type="scientific">Pseudothauera lacus</name>
    <dbReference type="NCBI Taxonomy" id="2136175"/>
    <lineage>
        <taxon>Bacteria</taxon>
        <taxon>Pseudomonadati</taxon>
        <taxon>Pseudomonadota</taxon>
        <taxon>Betaproteobacteria</taxon>
        <taxon>Rhodocyclales</taxon>
        <taxon>Zoogloeaceae</taxon>
        <taxon>Pseudothauera</taxon>
    </lineage>
</organism>
<evidence type="ECO:0000256" key="7">
    <source>
        <dbReference type="ARBA" id="ARBA00022840"/>
    </source>
</evidence>
<dbReference type="GO" id="GO:0006164">
    <property type="term" value="P:purine nucleotide biosynthetic process"/>
    <property type="evidence" value="ECO:0007669"/>
    <property type="project" value="TreeGrafter"/>
</dbReference>
<evidence type="ECO:0000256" key="6">
    <source>
        <dbReference type="ARBA" id="ARBA00022777"/>
    </source>
</evidence>
<feature type="binding site" evidence="12">
    <location>
        <begin position="39"/>
        <end position="41"/>
    </location>
    <ligand>
        <name>ATP</name>
        <dbReference type="ChEBI" id="CHEBI:30616"/>
    </ligand>
</feature>
<sequence length="316" mass="34239">MPYGSLMVFTGNANPKLATDVVRRLGISLGSATVGRFSDGEVNVELLENVRGKDVFILQPTCAPTNENLMEMLVLVDALKRASAGRITAAIPYFGYARQDRRPRSARVPITAKVVANMLQAVGVQRLLTMDLHADQIQGFFDIPVDNVYAAPVLLADLDKQKYDDLLVVSPDVGGVVRARAFAKRMECDLAIIDKRRPKANVSEVMNIIGEVEGRTCVIMDDIVDTAGTLCKAASALKDNGAKRVLAYCTHAVLSGAAVSRINDSQLDELVVTDTIPLRDDAKACGRIRQVSVASLLADTMLRISNEESVSSLFME</sequence>
<dbReference type="EC" id="2.7.6.1" evidence="12"/>
<reference evidence="14 15" key="1">
    <citation type="submission" date="2018-03" db="EMBL/GenBank/DDBJ databases">
        <authorList>
            <person name="Keele B.F."/>
        </authorList>
    </citation>
    <scope>NUCLEOTIDE SEQUENCE [LARGE SCALE GENOMIC DNA]</scope>
    <source>
        <strain evidence="14 15">D20</strain>
    </source>
</reference>
<dbReference type="GO" id="GO:0000287">
    <property type="term" value="F:magnesium ion binding"/>
    <property type="evidence" value="ECO:0007669"/>
    <property type="project" value="UniProtKB-UniRule"/>
</dbReference>
<comment type="function">
    <text evidence="10 12">Involved in the biosynthesis of the central metabolite phospho-alpha-D-ribosyl-1-pyrophosphate (PRPP) via the transfer of pyrophosphoryl group from ATP to 1-hydroxyl of ribose-5-phosphate (Rib-5-P).</text>
</comment>
<comment type="caution">
    <text evidence="14">The sequence shown here is derived from an EMBL/GenBank/DDBJ whole genome shotgun (WGS) entry which is preliminary data.</text>
</comment>
<dbReference type="InterPro" id="IPR005946">
    <property type="entry name" value="Rib-P_diPkinase"/>
</dbReference>
<keyword evidence="6 12" id="KW-0418">Kinase</keyword>